<organism evidence="1 2">
    <name type="scientific">Leptidea sinapis</name>
    <dbReference type="NCBI Taxonomy" id="189913"/>
    <lineage>
        <taxon>Eukaryota</taxon>
        <taxon>Metazoa</taxon>
        <taxon>Ecdysozoa</taxon>
        <taxon>Arthropoda</taxon>
        <taxon>Hexapoda</taxon>
        <taxon>Insecta</taxon>
        <taxon>Pterygota</taxon>
        <taxon>Neoptera</taxon>
        <taxon>Endopterygota</taxon>
        <taxon>Lepidoptera</taxon>
        <taxon>Glossata</taxon>
        <taxon>Ditrysia</taxon>
        <taxon>Papilionoidea</taxon>
        <taxon>Pieridae</taxon>
        <taxon>Dismorphiinae</taxon>
        <taxon>Leptidea</taxon>
    </lineage>
</organism>
<dbReference type="AlphaFoldDB" id="A0A5E4PWM8"/>
<name>A0A5E4PWM8_9NEOP</name>
<feature type="non-terminal residue" evidence="1">
    <location>
        <position position="133"/>
    </location>
</feature>
<evidence type="ECO:0000313" key="1">
    <source>
        <dbReference type="EMBL" id="VVC89675.1"/>
    </source>
</evidence>
<proteinExistence type="predicted"/>
<accession>A0A5E4PWM8</accession>
<gene>
    <name evidence="1" type="ORF">LSINAPIS_LOCUS2739</name>
</gene>
<reference evidence="1 2" key="1">
    <citation type="submission" date="2017-07" db="EMBL/GenBank/DDBJ databases">
        <authorList>
            <person name="Talla V."/>
            <person name="Backstrom N."/>
        </authorList>
    </citation>
    <scope>NUCLEOTIDE SEQUENCE [LARGE SCALE GENOMIC DNA]</scope>
</reference>
<evidence type="ECO:0000313" key="2">
    <source>
        <dbReference type="Proteomes" id="UP000324832"/>
    </source>
</evidence>
<sequence length="133" mass="14085">ILVVLVCVATLEAKPFGFGNDQVGTGLGLGGYERYPGMGLARIGNQYMHQDGYGGQQLNRGEGGYSNEGYGNMGREGFHNIGGHHNKVTSINEADNSEYHDIGGGSAMNNGGYKNNGYNGYQNGGAYYGNGYD</sequence>
<dbReference type="EMBL" id="FZQP02000602">
    <property type="protein sequence ID" value="VVC89675.1"/>
    <property type="molecule type" value="Genomic_DNA"/>
</dbReference>
<protein>
    <submittedName>
        <fullName evidence="1">Uncharacterized protein</fullName>
    </submittedName>
</protein>
<feature type="non-terminal residue" evidence="1">
    <location>
        <position position="1"/>
    </location>
</feature>
<keyword evidence="2" id="KW-1185">Reference proteome</keyword>
<dbReference type="Proteomes" id="UP000324832">
    <property type="component" value="Unassembled WGS sequence"/>
</dbReference>